<dbReference type="InterPro" id="IPR011604">
    <property type="entry name" value="PDDEXK-like_dom_sf"/>
</dbReference>
<name>A0A6J7WT92_9CAUD</name>
<sequence length="226" mass="26553">MIQIRCSGLGKLMTSPRSKGEVLSETAKTFIEDLFREREFGIYKDISSRYTDKGIQMEDEAIQLAGNVLGWDLNTFKNEERLKNEWITGIPDINTETLLADIKCSWSGSTFPFFEEELPNKDYYWQLQGYMMLTGHLQAELVYCLMNTPQQIVEDEVRRTHWKLNLIDENLDVRDAIQNQHNYDHIPDTLRIKRFIVEGDIMAENKIREKVEQANEYYESLKKVNL</sequence>
<accession>A0A6J7WT92</accession>
<gene>
    <name evidence="1" type="ORF">UFOVP211_25</name>
</gene>
<dbReference type="Gene3D" id="3.90.320.10">
    <property type="match status" value="1"/>
</dbReference>
<dbReference type="EMBL" id="LR798262">
    <property type="protein sequence ID" value="CAB5218503.1"/>
    <property type="molecule type" value="Genomic_DNA"/>
</dbReference>
<proteinExistence type="predicted"/>
<organism evidence="1">
    <name type="scientific">uncultured Caudovirales phage</name>
    <dbReference type="NCBI Taxonomy" id="2100421"/>
    <lineage>
        <taxon>Viruses</taxon>
        <taxon>Duplodnaviria</taxon>
        <taxon>Heunggongvirae</taxon>
        <taxon>Uroviricota</taxon>
        <taxon>Caudoviricetes</taxon>
        <taxon>Peduoviridae</taxon>
        <taxon>Maltschvirus</taxon>
        <taxon>Maltschvirus maltsch</taxon>
    </lineage>
</organism>
<reference evidence="1" key="1">
    <citation type="submission" date="2020-05" db="EMBL/GenBank/DDBJ databases">
        <authorList>
            <person name="Chiriac C."/>
            <person name="Salcher M."/>
            <person name="Ghai R."/>
            <person name="Kavagutti S V."/>
        </authorList>
    </citation>
    <scope>NUCLEOTIDE SEQUENCE</scope>
</reference>
<evidence type="ECO:0000313" key="1">
    <source>
        <dbReference type="EMBL" id="CAB5218503.1"/>
    </source>
</evidence>
<protein>
    <submittedName>
        <fullName evidence="1">Uncharacterized protein</fullName>
    </submittedName>
</protein>
<dbReference type="InterPro" id="IPR011335">
    <property type="entry name" value="Restrct_endonuc-II-like"/>
</dbReference>
<dbReference type="SUPFAM" id="SSF52980">
    <property type="entry name" value="Restriction endonuclease-like"/>
    <property type="match status" value="1"/>
</dbReference>